<dbReference type="InterPro" id="IPR014347">
    <property type="entry name" value="Tautomerase/MIF_sf"/>
</dbReference>
<dbReference type="InterPro" id="IPR004220">
    <property type="entry name" value="5-COMe_2-OHmuconate_Isoase"/>
</dbReference>
<dbReference type="PANTHER" id="PTHR37950">
    <property type="entry name" value="4-HYDROXYPHENYLACETATE CATABOLISM PROTEIN"/>
    <property type="match status" value="1"/>
</dbReference>
<dbReference type="GO" id="GO:0008704">
    <property type="term" value="F:5-carboxymethyl-2-hydroxymuconate delta-isomerase activity"/>
    <property type="evidence" value="ECO:0007669"/>
    <property type="project" value="InterPro"/>
</dbReference>
<dbReference type="Proteomes" id="UP000481109">
    <property type="component" value="Unassembled WGS sequence"/>
</dbReference>
<dbReference type="EMBL" id="JAAKZW010000079">
    <property type="protein sequence ID" value="NGO77866.1"/>
    <property type="molecule type" value="Genomic_DNA"/>
</dbReference>
<dbReference type="RefSeq" id="WP_165333318.1">
    <property type="nucleotide sequence ID" value="NZ_JAAKZW010000079.1"/>
</dbReference>
<accession>A0A6G4XJW3</accession>
<organism evidence="1 2">
    <name type="scientific">Streptomyces mesophilus</name>
    <dbReference type="NCBI Taxonomy" id="1775132"/>
    <lineage>
        <taxon>Bacteria</taxon>
        <taxon>Bacillati</taxon>
        <taxon>Actinomycetota</taxon>
        <taxon>Actinomycetes</taxon>
        <taxon>Kitasatosporales</taxon>
        <taxon>Streptomycetaceae</taxon>
        <taxon>Streptomyces</taxon>
    </lineage>
</organism>
<protein>
    <submittedName>
        <fullName evidence="1">Isomerase</fullName>
    </submittedName>
</protein>
<sequence length="115" mass="12124">MPQITVDHPAHFSASFDRRGFALALHPVVVEIAGAKLPACKTRFRTTEDNVIGDETDGPGILAIEIALLAGRTDEVKKQLATAVAELAGKYAVGTPVAGHVSVEVRDLDASYSKA</sequence>
<gene>
    <name evidence="1" type="ORF">G6045_19695</name>
</gene>
<evidence type="ECO:0000313" key="2">
    <source>
        <dbReference type="Proteomes" id="UP000481109"/>
    </source>
</evidence>
<comment type="caution">
    <text evidence="1">The sequence shown here is derived from an EMBL/GenBank/DDBJ whole genome shotgun (WGS) entry which is preliminary data.</text>
</comment>
<keyword evidence="1" id="KW-0413">Isomerase</keyword>
<dbReference type="Gene3D" id="3.30.429.10">
    <property type="entry name" value="Macrophage Migration Inhibitory Factor"/>
    <property type="match status" value="1"/>
</dbReference>
<name>A0A6G4XJW3_9ACTN</name>
<dbReference type="AlphaFoldDB" id="A0A6G4XJW3"/>
<reference evidence="1 2" key="1">
    <citation type="submission" date="2020-02" db="EMBL/GenBank/DDBJ databases">
        <title>Whole-genome analyses of novel actinobacteria.</title>
        <authorList>
            <person name="Sahin N."/>
            <person name="Tokatli A."/>
        </authorList>
    </citation>
    <scope>NUCLEOTIDE SEQUENCE [LARGE SCALE GENOMIC DNA]</scope>
    <source>
        <strain evidence="1 2">YC504</strain>
    </source>
</reference>
<keyword evidence="2" id="KW-1185">Reference proteome</keyword>
<dbReference type="SUPFAM" id="SSF55331">
    <property type="entry name" value="Tautomerase/MIF"/>
    <property type="match status" value="1"/>
</dbReference>
<dbReference type="PANTHER" id="PTHR37950:SF1">
    <property type="entry name" value="4-HYDROXYPHENYLACETATE CATABOLISM PROTEIN"/>
    <property type="match status" value="1"/>
</dbReference>
<evidence type="ECO:0000313" key="1">
    <source>
        <dbReference type="EMBL" id="NGO77866.1"/>
    </source>
</evidence>
<proteinExistence type="predicted"/>